<reference evidence="1 2" key="1">
    <citation type="submission" date="2019-03" db="EMBL/GenBank/DDBJ databases">
        <title>Dyadobacter AR-3-6 sp. nov., isolated from arctic soil.</title>
        <authorList>
            <person name="Chaudhary D.K."/>
        </authorList>
    </citation>
    <scope>NUCLEOTIDE SEQUENCE [LARGE SCALE GENOMIC DNA]</scope>
    <source>
        <strain evidence="1 2">AR-3-6</strain>
    </source>
</reference>
<name>A0A4R5DC73_9BACT</name>
<sequence>MIHEKIFNLAVDREAKVILKGGIPNISGQITIDFEFLIKEKNDRYFRSPIGENHPQYWKLKRLSPERSQLLQLEYSGLSKKQLNAAIKEFKQLAGLGYVFNDSIRIEERMKGLKGIRSNVTGRSRVLAA</sequence>
<dbReference type="RefSeq" id="WP_131961169.1">
    <property type="nucleotide sequence ID" value="NZ_SMFL01000012.1"/>
</dbReference>
<organism evidence="1 2">
    <name type="scientific">Dyadobacter psychrotolerans</name>
    <dbReference type="NCBI Taxonomy" id="2541721"/>
    <lineage>
        <taxon>Bacteria</taxon>
        <taxon>Pseudomonadati</taxon>
        <taxon>Bacteroidota</taxon>
        <taxon>Cytophagia</taxon>
        <taxon>Cytophagales</taxon>
        <taxon>Spirosomataceae</taxon>
        <taxon>Dyadobacter</taxon>
    </lineage>
</organism>
<evidence type="ECO:0000313" key="2">
    <source>
        <dbReference type="Proteomes" id="UP000294850"/>
    </source>
</evidence>
<comment type="caution">
    <text evidence="1">The sequence shown here is derived from an EMBL/GenBank/DDBJ whole genome shotgun (WGS) entry which is preliminary data.</text>
</comment>
<dbReference type="EMBL" id="SMFL01000012">
    <property type="protein sequence ID" value="TDE11322.1"/>
    <property type="molecule type" value="Genomic_DNA"/>
</dbReference>
<dbReference type="OrthoDB" id="956917at2"/>
<evidence type="ECO:0000313" key="1">
    <source>
        <dbReference type="EMBL" id="TDE11322.1"/>
    </source>
</evidence>
<dbReference type="AlphaFoldDB" id="A0A4R5DC73"/>
<dbReference type="Proteomes" id="UP000294850">
    <property type="component" value="Unassembled WGS sequence"/>
</dbReference>
<accession>A0A4R5DC73</accession>
<gene>
    <name evidence="1" type="ORF">E0F88_25760</name>
</gene>
<proteinExistence type="predicted"/>
<protein>
    <submittedName>
        <fullName evidence="1">Uncharacterized protein</fullName>
    </submittedName>
</protein>
<keyword evidence="2" id="KW-1185">Reference proteome</keyword>